<dbReference type="Gene3D" id="1.10.260.40">
    <property type="entry name" value="lambda repressor-like DNA-binding domains"/>
    <property type="match status" value="1"/>
</dbReference>
<comment type="caution">
    <text evidence="2">The sequence shown here is derived from an EMBL/GenBank/DDBJ whole genome shotgun (WGS) entry which is preliminary data.</text>
</comment>
<evidence type="ECO:0000259" key="1">
    <source>
        <dbReference type="PROSITE" id="PS50943"/>
    </source>
</evidence>
<dbReference type="InterPro" id="IPR010982">
    <property type="entry name" value="Lambda_DNA-bd_dom_sf"/>
</dbReference>
<dbReference type="Proteomes" id="UP000655523">
    <property type="component" value="Unassembled WGS sequence"/>
</dbReference>
<sequence length="177" mass="19700">MKELSERIRKIIRDTKRKQIELAADAGVSKGLVSQWLKGTTASISLDAARNIARVHGYNPGWVMRGESPEKGPDSTFVAQPRSADLNRLLAELEDVESMGPQWAELAQAITALVHRLKEAQKMARLDYLTSEMRAIVESLSKIDKAGGEEREHVIGQISHILRGPKTRLPIKKEHSS</sequence>
<dbReference type="SUPFAM" id="SSF47413">
    <property type="entry name" value="lambda repressor-like DNA-binding domains"/>
    <property type="match status" value="1"/>
</dbReference>
<organism evidence="2 3">
    <name type="scientific">Paraburkholderia elongata</name>
    <dbReference type="NCBI Taxonomy" id="2675747"/>
    <lineage>
        <taxon>Bacteria</taxon>
        <taxon>Pseudomonadati</taxon>
        <taxon>Pseudomonadota</taxon>
        <taxon>Betaproteobacteria</taxon>
        <taxon>Burkholderiales</taxon>
        <taxon>Burkholderiaceae</taxon>
        <taxon>Paraburkholderia</taxon>
    </lineage>
</organism>
<keyword evidence="3" id="KW-1185">Reference proteome</keyword>
<name>A0A972NWT1_9BURK</name>
<dbReference type="PROSITE" id="PS50943">
    <property type="entry name" value="HTH_CROC1"/>
    <property type="match status" value="1"/>
</dbReference>
<dbReference type="CDD" id="cd00093">
    <property type="entry name" value="HTH_XRE"/>
    <property type="match status" value="1"/>
</dbReference>
<dbReference type="InterPro" id="IPR001387">
    <property type="entry name" value="Cro/C1-type_HTH"/>
</dbReference>
<proteinExistence type="predicted"/>
<dbReference type="EMBL" id="WOEZ01000185">
    <property type="protein sequence ID" value="NPT59060.1"/>
    <property type="molecule type" value="Genomic_DNA"/>
</dbReference>
<dbReference type="AlphaFoldDB" id="A0A972NWT1"/>
<accession>A0A972NWT1</accession>
<evidence type="ECO:0000313" key="2">
    <source>
        <dbReference type="EMBL" id="NPT59060.1"/>
    </source>
</evidence>
<evidence type="ECO:0000313" key="3">
    <source>
        <dbReference type="Proteomes" id="UP000655523"/>
    </source>
</evidence>
<protein>
    <submittedName>
        <fullName evidence="2">Helix-turn-helix domain-containing protein</fullName>
    </submittedName>
</protein>
<feature type="domain" description="HTH cro/C1-type" evidence="1">
    <location>
        <begin position="8"/>
        <end position="63"/>
    </location>
</feature>
<dbReference type="RefSeq" id="WP_172172064.1">
    <property type="nucleotide sequence ID" value="NZ_WOEZ01000185.1"/>
</dbReference>
<dbReference type="SMART" id="SM00530">
    <property type="entry name" value="HTH_XRE"/>
    <property type="match status" value="1"/>
</dbReference>
<reference evidence="2 3" key="1">
    <citation type="submission" date="2019-11" db="EMBL/GenBank/DDBJ databases">
        <title>Metabolism of dissolved organic matter in forest soils.</title>
        <authorList>
            <person name="Cyle K.T."/>
            <person name="Wilhelm R.C."/>
            <person name="Martinez C.E."/>
        </authorList>
    </citation>
    <scope>NUCLEOTIDE SEQUENCE [LARGE SCALE GENOMIC DNA]</scope>
    <source>
        <strain evidence="2 3">5N</strain>
    </source>
</reference>
<gene>
    <name evidence="2" type="ORF">GNZ13_31995</name>
</gene>
<dbReference type="Pfam" id="PF01381">
    <property type="entry name" value="HTH_3"/>
    <property type="match status" value="1"/>
</dbReference>
<dbReference type="GO" id="GO:0003677">
    <property type="term" value="F:DNA binding"/>
    <property type="evidence" value="ECO:0007669"/>
    <property type="project" value="InterPro"/>
</dbReference>